<evidence type="ECO:0000256" key="1">
    <source>
        <dbReference type="PROSITE-ProRule" id="PRU00285"/>
    </source>
</evidence>
<sequence length="98" mass="10425">RMDIFDNPASRGVVATFEVPGVKVSDISVSVSQGTLLLQNPQANGLSSAHLFPCQELRYGTFRRAIPLPSGTTVSPIAQCAILAEGLLTVAWPRSSEN</sequence>
<dbReference type="SUPFAM" id="SSF49764">
    <property type="entry name" value="HSP20-like chaperones"/>
    <property type="match status" value="1"/>
</dbReference>
<gene>
    <name evidence="4" type="ORF">B0H17DRAFT_890454</name>
</gene>
<dbReference type="InterPro" id="IPR002068">
    <property type="entry name" value="A-crystallin/Hsp20_dom"/>
</dbReference>
<dbReference type="Pfam" id="PF00011">
    <property type="entry name" value="HSP20"/>
    <property type="match status" value="1"/>
</dbReference>
<name>A0AAD7D945_MYCRO</name>
<accession>A0AAD7D945</accession>
<proteinExistence type="inferred from homology"/>
<dbReference type="Gene3D" id="2.60.40.790">
    <property type="match status" value="1"/>
</dbReference>
<dbReference type="PROSITE" id="PS01031">
    <property type="entry name" value="SHSP"/>
    <property type="match status" value="1"/>
</dbReference>
<organism evidence="4 5">
    <name type="scientific">Mycena rosella</name>
    <name type="common">Pink bonnet</name>
    <name type="synonym">Agaricus rosellus</name>
    <dbReference type="NCBI Taxonomy" id="1033263"/>
    <lineage>
        <taxon>Eukaryota</taxon>
        <taxon>Fungi</taxon>
        <taxon>Dikarya</taxon>
        <taxon>Basidiomycota</taxon>
        <taxon>Agaricomycotina</taxon>
        <taxon>Agaricomycetes</taxon>
        <taxon>Agaricomycetidae</taxon>
        <taxon>Agaricales</taxon>
        <taxon>Marasmiineae</taxon>
        <taxon>Mycenaceae</taxon>
        <taxon>Mycena</taxon>
    </lineage>
</organism>
<protein>
    <recommendedName>
        <fullName evidence="3">SHSP domain-containing protein</fullName>
    </recommendedName>
</protein>
<evidence type="ECO:0000313" key="5">
    <source>
        <dbReference type="Proteomes" id="UP001221757"/>
    </source>
</evidence>
<feature type="non-terminal residue" evidence="4">
    <location>
        <position position="1"/>
    </location>
</feature>
<feature type="non-terminal residue" evidence="4">
    <location>
        <position position="98"/>
    </location>
</feature>
<evidence type="ECO:0000313" key="4">
    <source>
        <dbReference type="EMBL" id="KAJ7683344.1"/>
    </source>
</evidence>
<reference evidence="4" key="1">
    <citation type="submission" date="2023-03" db="EMBL/GenBank/DDBJ databases">
        <title>Massive genome expansion in bonnet fungi (Mycena s.s.) driven by repeated elements and novel gene families across ecological guilds.</title>
        <authorList>
            <consortium name="Lawrence Berkeley National Laboratory"/>
            <person name="Harder C.B."/>
            <person name="Miyauchi S."/>
            <person name="Viragh M."/>
            <person name="Kuo A."/>
            <person name="Thoen E."/>
            <person name="Andreopoulos B."/>
            <person name="Lu D."/>
            <person name="Skrede I."/>
            <person name="Drula E."/>
            <person name="Henrissat B."/>
            <person name="Morin E."/>
            <person name="Kohler A."/>
            <person name="Barry K."/>
            <person name="LaButti K."/>
            <person name="Morin E."/>
            <person name="Salamov A."/>
            <person name="Lipzen A."/>
            <person name="Mereny Z."/>
            <person name="Hegedus B."/>
            <person name="Baldrian P."/>
            <person name="Stursova M."/>
            <person name="Weitz H."/>
            <person name="Taylor A."/>
            <person name="Grigoriev I.V."/>
            <person name="Nagy L.G."/>
            <person name="Martin F."/>
            <person name="Kauserud H."/>
        </authorList>
    </citation>
    <scope>NUCLEOTIDE SEQUENCE</scope>
    <source>
        <strain evidence="4">CBHHK067</strain>
    </source>
</reference>
<feature type="domain" description="SHSP" evidence="3">
    <location>
        <begin position="1"/>
        <end position="98"/>
    </location>
</feature>
<dbReference type="InterPro" id="IPR008978">
    <property type="entry name" value="HSP20-like_chaperone"/>
</dbReference>
<dbReference type="AlphaFoldDB" id="A0AAD7D945"/>
<evidence type="ECO:0000259" key="3">
    <source>
        <dbReference type="PROSITE" id="PS01031"/>
    </source>
</evidence>
<dbReference type="EMBL" id="JARKIE010000109">
    <property type="protein sequence ID" value="KAJ7683344.1"/>
    <property type="molecule type" value="Genomic_DNA"/>
</dbReference>
<evidence type="ECO:0000256" key="2">
    <source>
        <dbReference type="RuleBase" id="RU003616"/>
    </source>
</evidence>
<comment type="similarity">
    <text evidence="1 2">Belongs to the small heat shock protein (HSP20) family.</text>
</comment>
<dbReference type="Proteomes" id="UP001221757">
    <property type="component" value="Unassembled WGS sequence"/>
</dbReference>
<comment type="caution">
    <text evidence="4">The sequence shown here is derived from an EMBL/GenBank/DDBJ whole genome shotgun (WGS) entry which is preliminary data.</text>
</comment>
<dbReference type="CDD" id="cd06464">
    <property type="entry name" value="ACD_sHsps-like"/>
    <property type="match status" value="1"/>
</dbReference>
<keyword evidence="5" id="KW-1185">Reference proteome</keyword>